<dbReference type="EMBL" id="JXTC01000352">
    <property type="protein sequence ID" value="PON61892.1"/>
    <property type="molecule type" value="Genomic_DNA"/>
</dbReference>
<proteinExistence type="predicted"/>
<dbReference type="Proteomes" id="UP000237000">
    <property type="component" value="Unassembled WGS sequence"/>
</dbReference>
<evidence type="ECO:0000313" key="2">
    <source>
        <dbReference type="Proteomes" id="UP000237000"/>
    </source>
</evidence>
<evidence type="ECO:0000313" key="1">
    <source>
        <dbReference type="EMBL" id="PON61892.1"/>
    </source>
</evidence>
<organism evidence="1 2">
    <name type="scientific">Trema orientale</name>
    <name type="common">Charcoal tree</name>
    <name type="synonym">Celtis orientalis</name>
    <dbReference type="NCBI Taxonomy" id="63057"/>
    <lineage>
        <taxon>Eukaryota</taxon>
        <taxon>Viridiplantae</taxon>
        <taxon>Streptophyta</taxon>
        <taxon>Embryophyta</taxon>
        <taxon>Tracheophyta</taxon>
        <taxon>Spermatophyta</taxon>
        <taxon>Magnoliopsida</taxon>
        <taxon>eudicotyledons</taxon>
        <taxon>Gunneridae</taxon>
        <taxon>Pentapetalae</taxon>
        <taxon>rosids</taxon>
        <taxon>fabids</taxon>
        <taxon>Rosales</taxon>
        <taxon>Cannabaceae</taxon>
        <taxon>Trema</taxon>
    </lineage>
</organism>
<dbReference type="AlphaFoldDB" id="A0A2P5CLH1"/>
<protein>
    <submittedName>
        <fullName evidence="1">Uncharacterized protein</fullName>
    </submittedName>
</protein>
<sequence>MYIILFLYTLSRWTFRFKGLGFSSDLLGEKESGVARLEASTLGVAVTVSGCSSALGNGGAGDDLWLSLLFGVSSLSADLLLSDSQNSSQPRFRW</sequence>
<comment type="caution">
    <text evidence="1">The sequence shown here is derived from an EMBL/GenBank/DDBJ whole genome shotgun (WGS) entry which is preliminary data.</text>
</comment>
<keyword evidence="2" id="KW-1185">Reference proteome</keyword>
<dbReference type="InParanoid" id="A0A2P5CLH1"/>
<name>A0A2P5CLH1_TREOI</name>
<gene>
    <name evidence="1" type="ORF">TorRG33x02_280590</name>
</gene>
<reference evidence="2" key="1">
    <citation type="submission" date="2016-06" db="EMBL/GenBank/DDBJ databases">
        <title>Parallel loss of symbiosis genes in relatives of nitrogen-fixing non-legume Parasponia.</title>
        <authorList>
            <person name="Van Velzen R."/>
            <person name="Holmer R."/>
            <person name="Bu F."/>
            <person name="Rutten L."/>
            <person name="Van Zeijl A."/>
            <person name="Liu W."/>
            <person name="Santuari L."/>
            <person name="Cao Q."/>
            <person name="Sharma T."/>
            <person name="Shen D."/>
            <person name="Roswanjaya Y."/>
            <person name="Wardhani T."/>
            <person name="Kalhor M.S."/>
            <person name="Jansen J."/>
            <person name="Van den Hoogen J."/>
            <person name="Gungor B."/>
            <person name="Hartog M."/>
            <person name="Hontelez J."/>
            <person name="Verver J."/>
            <person name="Yang W.-C."/>
            <person name="Schijlen E."/>
            <person name="Repin R."/>
            <person name="Schilthuizen M."/>
            <person name="Schranz E."/>
            <person name="Heidstra R."/>
            <person name="Miyata K."/>
            <person name="Fedorova E."/>
            <person name="Kohlen W."/>
            <person name="Bisseling T."/>
            <person name="Smit S."/>
            <person name="Geurts R."/>
        </authorList>
    </citation>
    <scope>NUCLEOTIDE SEQUENCE [LARGE SCALE GENOMIC DNA]</scope>
    <source>
        <strain evidence="2">cv. RG33-2</strain>
    </source>
</reference>
<accession>A0A2P5CLH1</accession>